<dbReference type="AlphaFoldDB" id="R7UZA7"/>
<dbReference type="OMA" id="NGQIHGH"/>
<dbReference type="Proteomes" id="UP000014760">
    <property type="component" value="Unassembled WGS sequence"/>
</dbReference>
<dbReference type="InterPro" id="IPR001478">
    <property type="entry name" value="PDZ"/>
</dbReference>
<reference evidence="5" key="3">
    <citation type="submission" date="2015-06" db="UniProtKB">
        <authorList>
            <consortium name="EnsemblMetazoa"/>
        </authorList>
    </citation>
    <scope>IDENTIFICATION</scope>
</reference>
<evidence type="ECO:0000259" key="3">
    <source>
        <dbReference type="PROSITE" id="PS50106"/>
    </source>
</evidence>
<dbReference type="PANTHER" id="PTHR14191">
    <property type="entry name" value="PDZ DOMAIN CONTAINING PROTEIN"/>
    <property type="match status" value="1"/>
</dbReference>
<dbReference type="InterPro" id="IPR051067">
    <property type="entry name" value="NHER"/>
</dbReference>
<dbReference type="CDD" id="cd06768">
    <property type="entry name" value="PDZ_NHERF-like"/>
    <property type="match status" value="3"/>
</dbReference>
<keyword evidence="1" id="KW-0677">Repeat</keyword>
<dbReference type="Pfam" id="PF00595">
    <property type="entry name" value="PDZ"/>
    <property type="match status" value="3"/>
</dbReference>
<reference evidence="4 6" key="2">
    <citation type="journal article" date="2013" name="Nature">
        <title>Insights into bilaterian evolution from three spiralian genomes.</title>
        <authorList>
            <person name="Simakov O."/>
            <person name="Marletaz F."/>
            <person name="Cho S.J."/>
            <person name="Edsinger-Gonzales E."/>
            <person name="Havlak P."/>
            <person name="Hellsten U."/>
            <person name="Kuo D.H."/>
            <person name="Larsson T."/>
            <person name="Lv J."/>
            <person name="Arendt D."/>
            <person name="Savage R."/>
            <person name="Osoegawa K."/>
            <person name="de Jong P."/>
            <person name="Grimwood J."/>
            <person name="Chapman J.A."/>
            <person name="Shapiro H."/>
            <person name="Aerts A."/>
            <person name="Otillar R.P."/>
            <person name="Terry A.Y."/>
            <person name="Boore J.L."/>
            <person name="Grigoriev I.V."/>
            <person name="Lindberg D.R."/>
            <person name="Seaver E.C."/>
            <person name="Weisblat D.A."/>
            <person name="Putnam N.H."/>
            <person name="Rokhsar D.S."/>
        </authorList>
    </citation>
    <scope>NUCLEOTIDE SEQUENCE</scope>
    <source>
        <strain evidence="4 6">I ESC-2004</strain>
    </source>
</reference>
<sequence length="531" mass="57864">MCHVRKWADFAGYGFNLHAEKGRVGQFIGKVDDGSPADAAGLKEGDRIVEVNGTNISNENHAQVVSRIKAVADETKLLVVDSETDTYYKEQKLVIRGDQPDVVTIVCPRTMGGDADSDHPYAPRLCHLKIWPTFAGYGFNLHAEKNKPGQYIGKVDDGSPAAAAGLREGDKIVEVNGENISTSNHQAVVAKIKENTDEAQLLVMDAETLAYFDRKNITVCSSSRCVNAITCPDQAPDSNGVASVEVSSSPPPITHPYHARLCHVHTWPDWQGFGFNMHSQKGKPGQFIGSVDEGSPADLAGLKEGDRILAVNGTSVKGFEHPQVVQLIKMDTTATKLLLVDGEADAYFTGKGIDVTPQDDYVVHLESPTSKPLANGNTVVEAEEVPPQVNGDISAEQSEEEEEQDEVVPHEQPVEEEAPPVYTVVDDNRNITDKTYEEEEFVDERAPTPESEEEERAPTPEPEFEPEPVATPVSSAPAAPTPAAAPKSPVIIDGIEFACSAKEARERMARKKNVKDNALSMKERFEMFQRL</sequence>
<dbReference type="SMART" id="SM00228">
    <property type="entry name" value="PDZ"/>
    <property type="match status" value="3"/>
</dbReference>
<dbReference type="PANTHER" id="PTHR14191:SF28">
    <property type="entry name" value="GH04176P-RELATED"/>
    <property type="match status" value="1"/>
</dbReference>
<evidence type="ECO:0000256" key="1">
    <source>
        <dbReference type="ARBA" id="ARBA00022737"/>
    </source>
</evidence>
<gene>
    <name evidence="4" type="ORF">CAPTEDRAFT_165342</name>
</gene>
<feature type="domain" description="PDZ" evidence="3">
    <location>
        <begin position="127"/>
        <end position="207"/>
    </location>
</feature>
<dbReference type="EMBL" id="KB298780">
    <property type="protein sequence ID" value="ELU08756.1"/>
    <property type="molecule type" value="Genomic_DNA"/>
</dbReference>
<feature type="region of interest" description="Disordered" evidence="2">
    <location>
        <begin position="383"/>
        <end position="488"/>
    </location>
</feature>
<dbReference type="GO" id="GO:0043495">
    <property type="term" value="F:protein-membrane adaptor activity"/>
    <property type="evidence" value="ECO:0007669"/>
    <property type="project" value="TreeGrafter"/>
</dbReference>
<keyword evidence="6" id="KW-1185">Reference proteome</keyword>
<dbReference type="GO" id="GO:0016324">
    <property type="term" value="C:apical plasma membrane"/>
    <property type="evidence" value="ECO:0007669"/>
    <property type="project" value="TreeGrafter"/>
</dbReference>
<name>R7UZA7_CAPTE</name>
<dbReference type="SUPFAM" id="SSF50156">
    <property type="entry name" value="PDZ domain-like"/>
    <property type="match status" value="3"/>
</dbReference>
<dbReference type="EnsemblMetazoa" id="CapteT165342">
    <property type="protein sequence ID" value="CapteP165342"/>
    <property type="gene ID" value="CapteG165342"/>
</dbReference>
<feature type="domain" description="PDZ" evidence="3">
    <location>
        <begin position="273"/>
        <end position="343"/>
    </location>
</feature>
<reference evidence="6" key="1">
    <citation type="submission" date="2012-12" db="EMBL/GenBank/DDBJ databases">
        <authorList>
            <person name="Hellsten U."/>
            <person name="Grimwood J."/>
            <person name="Chapman J.A."/>
            <person name="Shapiro H."/>
            <person name="Aerts A."/>
            <person name="Otillar R.P."/>
            <person name="Terry A.Y."/>
            <person name="Boore J.L."/>
            <person name="Simakov O."/>
            <person name="Marletaz F."/>
            <person name="Cho S.-J."/>
            <person name="Edsinger-Gonzales E."/>
            <person name="Havlak P."/>
            <person name="Kuo D.-H."/>
            <person name="Larsson T."/>
            <person name="Lv J."/>
            <person name="Arendt D."/>
            <person name="Savage R."/>
            <person name="Osoegawa K."/>
            <person name="de Jong P."/>
            <person name="Lindberg D.R."/>
            <person name="Seaver E.C."/>
            <person name="Weisblat D.A."/>
            <person name="Putnam N.H."/>
            <person name="Grigoriev I.V."/>
            <person name="Rokhsar D.S."/>
        </authorList>
    </citation>
    <scope>NUCLEOTIDE SEQUENCE</scope>
    <source>
        <strain evidence="6">I ESC-2004</strain>
    </source>
</reference>
<feature type="compositionally biased region" description="Acidic residues" evidence="2">
    <location>
        <begin position="397"/>
        <end position="406"/>
    </location>
</feature>
<feature type="compositionally biased region" description="Low complexity" evidence="2">
    <location>
        <begin position="467"/>
        <end position="488"/>
    </location>
</feature>
<dbReference type="InterPro" id="IPR036034">
    <property type="entry name" value="PDZ_sf"/>
</dbReference>
<dbReference type="OrthoDB" id="10007415at2759"/>
<dbReference type="STRING" id="283909.R7UZA7"/>
<dbReference type="PROSITE" id="PS50106">
    <property type="entry name" value="PDZ"/>
    <property type="match status" value="3"/>
</dbReference>
<feature type="domain" description="PDZ" evidence="3">
    <location>
        <begin position="1"/>
        <end position="83"/>
    </location>
</feature>
<accession>R7UZA7</accession>
<feature type="compositionally biased region" description="Basic and acidic residues" evidence="2">
    <location>
        <begin position="426"/>
        <end position="435"/>
    </location>
</feature>
<protein>
    <recommendedName>
        <fullName evidence="3">PDZ domain-containing protein</fullName>
    </recommendedName>
</protein>
<evidence type="ECO:0000256" key="2">
    <source>
        <dbReference type="SAM" id="MobiDB-lite"/>
    </source>
</evidence>
<evidence type="ECO:0000313" key="6">
    <source>
        <dbReference type="Proteomes" id="UP000014760"/>
    </source>
</evidence>
<evidence type="ECO:0000313" key="5">
    <source>
        <dbReference type="EnsemblMetazoa" id="CapteP165342"/>
    </source>
</evidence>
<proteinExistence type="predicted"/>
<evidence type="ECO:0000313" key="4">
    <source>
        <dbReference type="EMBL" id="ELU08756.1"/>
    </source>
</evidence>
<dbReference type="EMBL" id="AMQN01006617">
    <property type="status" value="NOT_ANNOTATED_CDS"/>
    <property type="molecule type" value="Genomic_DNA"/>
</dbReference>
<dbReference type="HOGENOM" id="CLU_038627_1_0_1"/>
<dbReference type="Gene3D" id="2.30.42.10">
    <property type="match status" value="3"/>
</dbReference>
<organism evidence="4">
    <name type="scientific">Capitella teleta</name>
    <name type="common">Polychaete worm</name>
    <dbReference type="NCBI Taxonomy" id="283909"/>
    <lineage>
        <taxon>Eukaryota</taxon>
        <taxon>Metazoa</taxon>
        <taxon>Spiralia</taxon>
        <taxon>Lophotrochozoa</taxon>
        <taxon>Annelida</taxon>
        <taxon>Polychaeta</taxon>
        <taxon>Sedentaria</taxon>
        <taxon>Scolecida</taxon>
        <taxon>Capitellidae</taxon>
        <taxon>Capitella</taxon>
    </lineage>
</organism>
<dbReference type="GO" id="GO:0072659">
    <property type="term" value="P:protein localization to plasma membrane"/>
    <property type="evidence" value="ECO:0007669"/>
    <property type="project" value="TreeGrafter"/>
</dbReference>